<accession>A0A0F9HUA2</accession>
<sequence length="80" mass="9296">MKRIGGEEMPEKVFSIPALLAAAEEGRREGKVAVIRWLRRNSKYKVMQKTASGKYYENLLERDWLELSDVALLPNEEERT</sequence>
<name>A0A0F9HUA2_9ZZZZ</name>
<reference evidence="1" key="1">
    <citation type="journal article" date="2015" name="Nature">
        <title>Complex archaea that bridge the gap between prokaryotes and eukaryotes.</title>
        <authorList>
            <person name="Spang A."/>
            <person name="Saw J.H."/>
            <person name="Jorgensen S.L."/>
            <person name="Zaremba-Niedzwiedzka K."/>
            <person name="Martijn J."/>
            <person name="Lind A.E."/>
            <person name="van Eijk R."/>
            <person name="Schleper C."/>
            <person name="Guy L."/>
            <person name="Ettema T.J."/>
        </authorList>
    </citation>
    <scope>NUCLEOTIDE SEQUENCE</scope>
</reference>
<dbReference type="AlphaFoldDB" id="A0A0F9HUA2"/>
<proteinExistence type="predicted"/>
<gene>
    <name evidence="1" type="ORF">LCGC14_1956690</name>
</gene>
<organism evidence="1">
    <name type="scientific">marine sediment metagenome</name>
    <dbReference type="NCBI Taxonomy" id="412755"/>
    <lineage>
        <taxon>unclassified sequences</taxon>
        <taxon>metagenomes</taxon>
        <taxon>ecological metagenomes</taxon>
    </lineage>
</organism>
<comment type="caution">
    <text evidence="1">The sequence shown here is derived from an EMBL/GenBank/DDBJ whole genome shotgun (WGS) entry which is preliminary data.</text>
</comment>
<protein>
    <submittedName>
        <fullName evidence="1">Uncharacterized protein</fullName>
    </submittedName>
</protein>
<evidence type="ECO:0000313" key="1">
    <source>
        <dbReference type="EMBL" id="KKL85245.1"/>
    </source>
</evidence>
<dbReference type="EMBL" id="LAZR01021462">
    <property type="protein sequence ID" value="KKL85245.1"/>
    <property type="molecule type" value="Genomic_DNA"/>
</dbReference>